<accession>A0ABN2YRZ9</accession>
<dbReference type="SUPFAM" id="SSF47413">
    <property type="entry name" value="lambda repressor-like DNA-binding domains"/>
    <property type="match status" value="1"/>
</dbReference>
<dbReference type="InterPro" id="IPR043917">
    <property type="entry name" value="DUF5753"/>
</dbReference>
<evidence type="ECO:0000256" key="1">
    <source>
        <dbReference type="SAM" id="MobiDB-lite"/>
    </source>
</evidence>
<dbReference type="Proteomes" id="UP001500443">
    <property type="component" value="Unassembled WGS sequence"/>
</dbReference>
<protein>
    <submittedName>
        <fullName evidence="3">Helix-turn-helix transcriptional regulator</fullName>
    </submittedName>
</protein>
<proteinExistence type="predicted"/>
<feature type="region of interest" description="Disordered" evidence="1">
    <location>
        <begin position="18"/>
        <end position="38"/>
    </location>
</feature>
<evidence type="ECO:0000313" key="3">
    <source>
        <dbReference type="EMBL" id="GAA2131284.1"/>
    </source>
</evidence>
<dbReference type="SMART" id="SM00530">
    <property type="entry name" value="HTH_XRE"/>
    <property type="match status" value="1"/>
</dbReference>
<comment type="caution">
    <text evidence="3">The sequence shown here is derived from an EMBL/GenBank/DDBJ whole genome shotgun (WGS) entry which is preliminary data.</text>
</comment>
<evidence type="ECO:0000313" key="4">
    <source>
        <dbReference type="Proteomes" id="UP001500443"/>
    </source>
</evidence>
<dbReference type="Pfam" id="PF13560">
    <property type="entry name" value="HTH_31"/>
    <property type="match status" value="1"/>
</dbReference>
<gene>
    <name evidence="3" type="ORF">GCM10009802_39460</name>
</gene>
<name>A0ABN2YRZ9_9ACTN</name>
<dbReference type="Pfam" id="PF19054">
    <property type="entry name" value="DUF5753"/>
    <property type="match status" value="1"/>
</dbReference>
<dbReference type="PROSITE" id="PS50943">
    <property type="entry name" value="HTH_CROC1"/>
    <property type="match status" value="1"/>
</dbReference>
<reference evidence="3 4" key="1">
    <citation type="journal article" date="2019" name="Int. J. Syst. Evol. Microbiol.">
        <title>The Global Catalogue of Microorganisms (GCM) 10K type strain sequencing project: providing services to taxonomists for standard genome sequencing and annotation.</title>
        <authorList>
            <consortium name="The Broad Institute Genomics Platform"/>
            <consortium name="The Broad Institute Genome Sequencing Center for Infectious Disease"/>
            <person name="Wu L."/>
            <person name="Ma J."/>
        </authorList>
    </citation>
    <scope>NUCLEOTIDE SEQUENCE [LARGE SCALE GENOMIC DNA]</scope>
    <source>
        <strain evidence="3 4">JCM 15481</strain>
    </source>
</reference>
<evidence type="ECO:0000259" key="2">
    <source>
        <dbReference type="PROSITE" id="PS50943"/>
    </source>
</evidence>
<dbReference type="EMBL" id="BAAAPF010000137">
    <property type="protein sequence ID" value="GAA2131284.1"/>
    <property type="molecule type" value="Genomic_DNA"/>
</dbReference>
<organism evidence="3 4">
    <name type="scientific">Streptomyces synnematoformans</name>
    <dbReference type="NCBI Taxonomy" id="415721"/>
    <lineage>
        <taxon>Bacteria</taxon>
        <taxon>Bacillati</taxon>
        <taxon>Actinomycetota</taxon>
        <taxon>Actinomycetes</taxon>
        <taxon>Kitasatosporales</taxon>
        <taxon>Streptomycetaceae</taxon>
        <taxon>Streptomyces</taxon>
    </lineage>
</organism>
<dbReference type="InterPro" id="IPR001387">
    <property type="entry name" value="Cro/C1-type_HTH"/>
</dbReference>
<keyword evidence="4" id="KW-1185">Reference proteome</keyword>
<dbReference type="Gene3D" id="1.10.260.40">
    <property type="entry name" value="lambda repressor-like DNA-binding domains"/>
    <property type="match status" value="1"/>
</dbReference>
<dbReference type="InterPro" id="IPR010982">
    <property type="entry name" value="Lambda_DNA-bd_dom_sf"/>
</dbReference>
<feature type="domain" description="HTH cro/C1-type" evidence="2">
    <location>
        <begin position="47"/>
        <end position="101"/>
    </location>
</feature>
<sequence>MTTLTQVGALTLGGCSTPALRGARRMPPRRAISGRSQQARQRFAEELRLLRTQRGESLRQLGDALGWDPSLFHKLEAGTTIGSPEVSEALDTHYGTTPLLLALWEVAAADPTQFREQYRRYMTLEKEATSLWQFAVSVIPGLLQTEAYARELLSAGGGQGNELEQQVEARMNRRMLLDSEREPRFRAILSEAVLRTPLSDPQAWREQLEYLLEMADQPRVTIQVLPSSIGLYGLVSTDVMFLRLPEGRTVAYTENAHRGELVQENGSVERLQLAYDAVRDVALTPAESRKLIVQTLEEVPCDEPT</sequence>